<evidence type="ECO:0000256" key="2">
    <source>
        <dbReference type="ARBA" id="ARBA00022833"/>
    </source>
</evidence>
<feature type="domain" description="CULT" evidence="3">
    <location>
        <begin position="48"/>
        <end position="167"/>
    </location>
</feature>
<name>A0A0A1TXY0_ENTIV</name>
<sequence length="167" mass="18992">MLEKVTENEDFANLAAMLLPLTSDETDAILSSETVDDVFDILLGCCGNFSVKCKSCKEQGNETVFAKTNQIFSEKQKNHVNQFGYTFSVTTVETADNLIEVSEPNPEFSWFEGYNWQIIVCVQCGTHVGWKFTQIDRPEEGEQNEEHNGHQRALFYGIRSDTYVIEK</sequence>
<dbReference type="KEGG" id="eiv:EIN_112720"/>
<keyword evidence="1" id="KW-0479">Metal-binding</keyword>
<dbReference type="FunFam" id="2.170.150.20:FF:000007">
    <property type="entry name" value="Protein cereblon"/>
    <property type="match status" value="1"/>
</dbReference>
<dbReference type="VEuPathDB" id="AmoebaDB:EIN_112720"/>
<dbReference type="CDD" id="cd15777">
    <property type="entry name" value="CRBN_C_like"/>
    <property type="match status" value="1"/>
</dbReference>
<dbReference type="InterPro" id="IPR034750">
    <property type="entry name" value="CULT"/>
</dbReference>
<dbReference type="Proteomes" id="UP000014680">
    <property type="component" value="Unassembled WGS sequence"/>
</dbReference>
<evidence type="ECO:0000259" key="3">
    <source>
        <dbReference type="PROSITE" id="PS51788"/>
    </source>
</evidence>
<evidence type="ECO:0000313" key="4">
    <source>
        <dbReference type="EMBL" id="ELP86248.1"/>
    </source>
</evidence>
<keyword evidence="5" id="KW-1185">Reference proteome</keyword>
<dbReference type="AlphaFoldDB" id="A0A0A1TXY0"/>
<evidence type="ECO:0000256" key="1">
    <source>
        <dbReference type="ARBA" id="ARBA00022723"/>
    </source>
</evidence>
<dbReference type="PROSITE" id="PS51788">
    <property type="entry name" value="CULT"/>
    <property type="match status" value="1"/>
</dbReference>
<evidence type="ECO:0000313" key="5">
    <source>
        <dbReference type="Proteomes" id="UP000014680"/>
    </source>
</evidence>
<organism evidence="4 5">
    <name type="scientific">Entamoeba invadens IP1</name>
    <dbReference type="NCBI Taxonomy" id="370355"/>
    <lineage>
        <taxon>Eukaryota</taxon>
        <taxon>Amoebozoa</taxon>
        <taxon>Evosea</taxon>
        <taxon>Archamoebae</taxon>
        <taxon>Mastigamoebida</taxon>
        <taxon>Entamoebidae</taxon>
        <taxon>Entamoeba</taxon>
    </lineage>
</organism>
<accession>A0A0A1TXY0</accession>
<dbReference type="InterPro" id="IPR004910">
    <property type="entry name" value="Yippee/Mis18/Cereblon"/>
</dbReference>
<proteinExistence type="predicted"/>
<gene>
    <name evidence="4" type="ORF">EIN_112720</name>
</gene>
<dbReference type="EMBL" id="KB207005">
    <property type="protein sequence ID" value="ELP86248.1"/>
    <property type="molecule type" value="Genomic_DNA"/>
</dbReference>
<protein>
    <recommendedName>
        <fullName evidence="3">CULT domain-containing protein</fullName>
    </recommendedName>
</protein>
<keyword evidence="2" id="KW-0862">Zinc</keyword>
<dbReference type="GO" id="GO:0046872">
    <property type="term" value="F:metal ion binding"/>
    <property type="evidence" value="ECO:0007669"/>
    <property type="project" value="UniProtKB-KW"/>
</dbReference>
<reference evidence="4 5" key="1">
    <citation type="submission" date="2012-10" db="EMBL/GenBank/DDBJ databases">
        <authorList>
            <person name="Zafar N."/>
            <person name="Inman J."/>
            <person name="Hall N."/>
            <person name="Lorenzi H."/>
            <person name="Caler E."/>
        </authorList>
    </citation>
    <scope>NUCLEOTIDE SEQUENCE [LARGE SCALE GENOMIC DNA]</scope>
    <source>
        <strain evidence="4 5">IP1</strain>
    </source>
</reference>
<dbReference type="Pfam" id="PF03226">
    <property type="entry name" value="Yippee-Mis18"/>
    <property type="match status" value="1"/>
</dbReference>
<dbReference type="Gene3D" id="2.170.150.20">
    <property type="entry name" value="Peptide methionine sulfoxide reductase"/>
    <property type="match status" value="1"/>
</dbReference>
<dbReference type="GeneID" id="14885197"/>
<dbReference type="OrthoDB" id="267517at2759"/>
<dbReference type="RefSeq" id="XP_004185594.1">
    <property type="nucleotide sequence ID" value="XM_004185546.1"/>
</dbReference>